<evidence type="ECO:0000313" key="3">
    <source>
        <dbReference type="Proteomes" id="UP000265515"/>
    </source>
</evidence>
<evidence type="ECO:0000313" key="2">
    <source>
        <dbReference type="EMBL" id="GBG66244.1"/>
    </source>
</evidence>
<gene>
    <name evidence="2" type="ORF">CBR_g57846</name>
</gene>
<evidence type="ECO:0000256" key="1">
    <source>
        <dbReference type="SAM" id="MobiDB-lite"/>
    </source>
</evidence>
<reference evidence="2 3" key="1">
    <citation type="journal article" date="2018" name="Cell">
        <title>The Chara Genome: Secondary Complexity and Implications for Plant Terrestrialization.</title>
        <authorList>
            <person name="Nishiyama T."/>
            <person name="Sakayama H."/>
            <person name="Vries J.D."/>
            <person name="Buschmann H."/>
            <person name="Saint-Marcoux D."/>
            <person name="Ullrich K.K."/>
            <person name="Haas F.B."/>
            <person name="Vanderstraeten L."/>
            <person name="Becker D."/>
            <person name="Lang D."/>
            <person name="Vosolsobe S."/>
            <person name="Rombauts S."/>
            <person name="Wilhelmsson P.K.I."/>
            <person name="Janitza P."/>
            <person name="Kern R."/>
            <person name="Heyl A."/>
            <person name="Rumpler F."/>
            <person name="Villalobos L.I.A.C."/>
            <person name="Clay J.M."/>
            <person name="Skokan R."/>
            <person name="Toyoda A."/>
            <person name="Suzuki Y."/>
            <person name="Kagoshima H."/>
            <person name="Schijlen E."/>
            <person name="Tajeshwar N."/>
            <person name="Catarino B."/>
            <person name="Hetherington A.J."/>
            <person name="Saltykova A."/>
            <person name="Bonnot C."/>
            <person name="Breuninger H."/>
            <person name="Symeonidi A."/>
            <person name="Radhakrishnan G.V."/>
            <person name="Van Nieuwerburgh F."/>
            <person name="Deforce D."/>
            <person name="Chang C."/>
            <person name="Karol K.G."/>
            <person name="Hedrich R."/>
            <person name="Ulvskov P."/>
            <person name="Glockner G."/>
            <person name="Delwiche C.F."/>
            <person name="Petrasek J."/>
            <person name="Van de Peer Y."/>
            <person name="Friml J."/>
            <person name="Beilby M."/>
            <person name="Dolan L."/>
            <person name="Kohara Y."/>
            <person name="Sugano S."/>
            <person name="Fujiyama A."/>
            <person name="Delaux P.-M."/>
            <person name="Quint M."/>
            <person name="TheiBen G."/>
            <person name="Hagemann M."/>
            <person name="Harholt J."/>
            <person name="Dunand C."/>
            <person name="Zachgo S."/>
            <person name="Langdale J."/>
            <person name="Maumus F."/>
            <person name="Straeten D.V.D."/>
            <person name="Gould S.B."/>
            <person name="Rensing S.A."/>
        </authorList>
    </citation>
    <scope>NUCLEOTIDE SEQUENCE [LARGE SCALE GENOMIC DNA]</scope>
    <source>
        <strain evidence="2 3">S276</strain>
    </source>
</reference>
<comment type="caution">
    <text evidence="2">The sequence shown here is derived from an EMBL/GenBank/DDBJ whole genome shotgun (WGS) entry which is preliminary data.</text>
</comment>
<dbReference type="AlphaFoldDB" id="A0A388K856"/>
<name>A0A388K856_CHABU</name>
<feature type="region of interest" description="Disordered" evidence="1">
    <location>
        <begin position="1"/>
        <end position="22"/>
    </location>
</feature>
<keyword evidence="3" id="KW-1185">Reference proteome</keyword>
<sequence>MRQDFARPLSEGVGGDHAVNAERQGEKEHYRILSAIGRLLEARLRRTQRDRHSILAAVGWLVEVKSKIERRGTERKATMADQQLASPPAVVCATIQLPGEDTWHADISLEEDGKVSTCLAMMKETCMARLADHLAKHAIKIQPSDDGWDNADEVDEEVDDDLVAILGSDKKKLKRR</sequence>
<proteinExistence type="predicted"/>
<accession>A0A388K856</accession>
<dbReference type="Gramene" id="GBG66244">
    <property type="protein sequence ID" value="GBG66244"/>
    <property type="gene ID" value="CBR_g57846"/>
</dbReference>
<dbReference type="EMBL" id="BFEA01000071">
    <property type="protein sequence ID" value="GBG66244.1"/>
    <property type="molecule type" value="Genomic_DNA"/>
</dbReference>
<protein>
    <submittedName>
        <fullName evidence="2">Uncharacterized protein</fullName>
    </submittedName>
</protein>
<organism evidence="2 3">
    <name type="scientific">Chara braunii</name>
    <name type="common">Braun's stonewort</name>
    <dbReference type="NCBI Taxonomy" id="69332"/>
    <lineage>
        <taxon>Eukaryota</taxon>
        <taxon>Viridiplantae</taxon>
        <taxon>Streptophyta</taxon>
        <taxon>Charophyceae</taxon>
        <taxon>Charales</taxon>
        <taxon>Characeae</taxon>
        <taxon>Chara</taxon>
    </lineage>
</organism>
<dbReference type="Proteomes" id="UP000265515">
    <property type="component" value="Unassembled WGS sequence"/>
</dbReference>